<keyword evidence="1" id="KW-0378">Hydrolase</keyword>
<keyword evidence="1" id="KW-0540">Nuclease</keyword>
<dbReference type="EMBL" id="CP013615">
    <property type="protein sequence ID" value="AMN31323.1"/>
    <property type="molecule type" value="Genomic_DNA"/>
</dbReference>
<dbReference type="PATRIC" id="fig|1502.177.peg.3618"/>
<geneLocation type="plasmid" evidence="1 2">
    <name>pJFP838A</name>
</geneLocation>
<protein>
    <submittedName>
        <fullName evidence="1">Putative endonuclease IV</fullName>
    </submittedName>
</protein>
<dbReference type="OrthoDB" id="9952690at2"/>
<evidence type="ECO:0000313" key="1">
    <source>
        <dbReference type="EMBL" id="AMN31323.1"/>
    </source>
</evidence>
<dbReference type="RefSeq" id="WP_061429903.1">
    <property type="nucleotide sequence ID" value="NZ_CP013615.1"/>
</dbReference>
<dbReference type="Proteomes" id="UP000070260">
    <property type="component" value="Plasmid pJFP838A"/>
</dbReference>
<sequence length="215" mass="24888">MKFGQMSLKKISDKADYLQLDICGLSLEEAIERYNSYGKNIPIILHGDWYKKVNGIYQNEDNLKLRASEYKKIICELKKHTEVLGITIHPPKRKKYSIEEIISVCEDIKSVGVDVFIENRSDSRLNISNPLEVIELSNKHIMTIDIPQLYIACGYNKETFLDTLNSINWSNVQELHLSNVKNKRVAVKLECGELDYIKILKIIQSKAKKSFLYNF</sequence>
<proteinExistence type="predicted"/>
<reference evidence="1 2" key="1">
    <citation type="journal article" date="2016" name="PLoS ONE">
        <title>Plasmid Characterization and Chromosome Analysis of Two netF+ Clostridium perfringens Isolates Associated with Foal and Canine Necrotizing Enteritis.</title>
        <authorList>
            <person name="Mehdizadeh Gohari I."/>
            <person name="Kropinski A.M."/>
            <person name="Weese S.J."/>
            <person name="Parreira V.R."/>
            <person name="Whitehead A.E."/>
            <person name="Boerlin P."/>
            <person name="Prescott J.F."/>
        </authorList>
    </citation>
    <scope>NUCLEOTIDE SEQUENCE [LARGE SCALE GENOMIC DNA]</scope>
    <source>
        <strain evidence="1 2">JP838</strain>
        <plasmid evidence="2">Plasmid pJFP838A</plasmid>
    </source>
</reference>
<keyword evidence="1" id="KW-0614">Plasmid</keyword>
<keyword evidence="1" id="KW-0255">Endonuclease</keyword>
<organism evidence="1 2">
    <name type="scientific">Clostridium perfringens</name>
    <dbReference type="NCBI Taxonomy" id="1502"/>
    <lineage>
        <taxon>Bacteria</taxon>
        <taxon>Bacillati</taxon>
        <taxon>Bacillota</taxon>
        <taxon>Clostridia</taxon>
        <taxon>Eubacteriales</taxon>
        <taxon>Clostridiaceae</taxon>
        <taxon>Clostridium</taxon>
    </lineage>
</organism>
<accession>A0A140GS14</accession>
<dbReference type="GO" id="GO:0004519">
    <property type="term" value="F:endonuclease activity"/>
    <property type="evidence" value="ECO:0007669"/>
    <property type="project" value="UniProtKB-KW"/>
</dbReference>
<dbReference type="AlphaFoldDB" id="A0A140GS14"/>
<gene>
    <name evidence="1" type="ORF">JFP838_pA0407</name>
</gene>
<name>A0A140GS14_CLOPF</name>
<evidence type="ECO:0000313" key="2">
    <source>
        <dbReference type="Proteomes" id="UP000070260"/>
    </source>
</evidence>